<dbReference type="GO" id="GO:0003735">
    <property type="term" value="F:structural constituent of ribosome"/>
    <property type="evidence" value="ECO:0007669"/>
    <property type="project" value="TreeGrafter"/>
</dbReference>
<dbReference type="PROSITE" id="PS50889">
    <property type="entry name" value="S4"/>
    <property type="match status" value="1"/>
</dbReference>
<proteinExistence type="inferred from homology"/>
<dbReference type="GO" id="GO:0015935">
    <property type="term" value="C:small ribosomal subunit"/>
    <property type="evidence" value="ECO:0007669"/>
    <property type="project" value="TreeGrafter"/>
</dbReference>
<keyword evidence="4 8" id="KW-0689">Ribosomal protein</keyword>
<dbReference type="Pfam" id="PF01479">
    <property type="entry name" value="S4"/>
    <property type="match status" value="1"/>
</dbReference>
<dbReference type="GO" id="GO:0042274">
    <property type="term" value="P:ribosomal small subunit biogenesis"/>
    <property type="evidence" value="ECO:0007669"/>
    <property type="project" value="TreeGrafter"/>
</dbReference>
<geneLocation type="mitochondrion" evidence="8"/>
<evidence type="ECO:0000256" key="4">
    <source>
        <dbReference type="ARBA" id="ARBA00022980"/>
    </source>
</evidence>
<dbReference type="InterPro" id="IPR036986">
    <property type="entry name" value="S4_RNA-bd_sf"/>
</dbReference>
<dbReference type="AlphaFoldDB" id="V5NAA9"/>
<dbReference type="PROSITE" id="PS00632">
    <property type="entry name" value="RIBOSOMAL_S4"/>
    <property type="match status" value="1"/>
</dbReference>
<evidence type="ECO:0000256" key="6">
    <source>
        <dbReference type="PROSITE-ProRule" id="PRU00182"/>
    </source>
</evidence>
<gene>
    <name evidence="8" type="primary">rps4</name>
</gene>
<protein>
    <submittedName>
        <fullName evidence="8">Truncated ribosomal protein S4</fullName>
    </submittedName>
</protein>
<accession>V5NAA9</accession>
<dbReference type="EMBL" id="KF709392">
    <property type="protein sequence ID" value="AHA84986.1"/>
    <property type="molecule type" value="Genomic_DNA"/>
</dbReference>
<organism evidence="8">
    <name type="scientific">Ajuga reptans</name>
    <name type="common">Bugle</name>
    <dbReference type="NCBI Taxonomy" id="38596"/>
    <lineage>
        <taxon>Eukaryota</taxon>
        <taxon>Viridiplantae</taxon>
        <taxon>Streptophyta</taxon>
        <taxon>Embryophyta</taxon>
        <taxon>Tracheophyta</taxon>
        <taxon>Spermatophyta</taxon>
        <taxon>Magnoliopsida</taxon>
        <taxon>eudicotyledons</taxon>
        <taxon>Gunneridae</taxon>
        <taxon>Pentapetalae</taxon>
        <taxon>asterids</taxon>
        <taxon>lamiids</taxon>
        <taxon>Lamiales</taxon>
        <taxon>Lamiaceae</taxon>
        <taxon>Ajugoideae</taxon>
        <taxon>Ajugeae</taxon>
        <taxon>Ajuga</taxon>
    </lineage>
</organism>
<evidence type="ECO:0000259" key="7">
    <source>
        <dbReference type="SMART" id="SM00363"/>
    </source>
</evidence>
<name>V5NAA9_AJURE</name>
<dbReference type="SMART" id="SM00363">
    <property type="entry name" value="S4"/>
    <property type="match status" value="1"/>
</dbReference>
<keyword evidence="8" id="KW-0496">Mitochondrion</keyword>
<dbReference type="SUPFAM" id="SSF55174">
    <property type="entry name" value="Alpha-L RNA-binding motif"/>
    <property type="match status" value="1"/>
</dbReference>
<dbReference type="PANTHER" id="PTHR11831">
    <property type="entry name" value="30S 40S RIBOSOMAL PROTEIN"/>
    <property type="match status" value="1"/>
</dbReference>
<dbReference type="GO" id="GO:0019843">
    <property type="term" value="F:rRNA binding"/>
    <property type="evidence" value="ECO:0007669"/>
    <property type="project" value="UniProtKB-KW"/>
</dbReference>
<keyword evidence="5" id="KW-0687">Ribonucleoprotein</keyword>
<evidence type="ECO:0000256" key="5">
    <source>
        <dbReference type="ARBA" id="ARBA00023274"/>
    </source>
</evidence>
<dbReference type="GeneID" id="17961761"/>
<evidence type="ECO:0000256" key="3">
    <source>
        <dbReference type="ARBA" id="ARBA00022884"/>
    </source>
</evidence>
<evidence type="ECO:0000313" key="8">
    <source>
        <dbReference type="EMBL" id="AHA84986.1"/>
    </source>
</evidence>
<keyword evidence="2 6" id="KW-0699">rRNA-binding</keyword>
<dbReference type="PANTHER" id="PTHR11831:SF30">
    <property type="entry name" value="SMALL RIBOSOMAL SUBUNIT PROTEIN US4M"/>
    <property type="match status" value="1"/>
</dbReference>
<dbReference type="InterPro" id="IPR002942">
    <property type="entry name" value="S4_RNA-bd"/>
</dbReference>
<comment type="similarity">
    <text evidence="1">Belongs to the universal ribosomal protein uS4 family.</text>
</comment>
<dbReference type="Gene3D" id="3.10.290.10">
    <property type="entry name" value="RNA-binding S4 domain"/>
    <property type="match status" value="1"/>
</dbReference>
<sequence length="224" mass="27133">MAAFRFKSCRLLGGNVWNRELTIIQRRILKGLRRKGRFLKMTKNQHSNIQLETTRKLSLFYGDLSVTRTDRRIYFIPFLLNLERRLDVTLVRIRFCQTLPQARQLISHGRVCVNHQVVNRIRWKVSPGDLISWKENDVRTHEKIRRSLYVRFLVDKVIGGSLHRPIRVWRRKKTRWYRNLQTKQQWRQLLQSKFLNELRSSVQKEDRREVKILVQKALFKLSKD</sequence>
<evidence type="ECO:0000256" key="1">
    <source>
        <dbReference type="ARBA" id="ARBA00007465"/>
    </source>
</evidence>
<dbReference type="RefSeq" id="YP_008964100.1">
    <property type="nucleotide sequence ID" value="NC_023103.1"/>
</dbReference>
<dbReference type="CDD" id="cd00165">
    <property type="entry name" value="S4"/>
    <property type="match status" value="1"/>
</dbReference>
<keyword evidence="3 6" id="KW-0694">RNA-binding</keyword>
<dbReference type="InterPro" id="IPR018079">
    <property type="entry name" value="Ribosomal_uS4_CS"/>
</dbReference>
<reference evidence="8" key="1">
    <citation type="journal article" date="2014" name="Mol. Biol. Evol.">
        <title>Unprecedented Heterogeneity in the Synonymous Substitution Rate within a Plant Genome.</title>
        <authorList>
            <person name="Zhu A."/>
            <person name="Guo W."/>
            <person name="Jain K."/>
            <person name="Mower J.P."/>
        </authorList>
    </citation>
    <scope>NUCLEOTIDE SEQUENCE</scope>
</reference>
<evidence type="ECO:0000256" key="2">
    <source>
        <dbReference type="ARBA" id="ARBA00022730"/>
    </source>
</evidence>
<dbReference type="InterPro" id="IPR022801">
    <property type="entry name" value="Ribosomal_uS4"/>
</dbReference>
<feature type="domain" description="RNA-binding S4" evidence="7">
    <location>
        <begin position="84"/>
        <end position="145"/>
    </location>
</feature>